<dbReference type="InterPro" id="IPR029055">
    <property type="entry name" value="Ntn_hydrolases_N"/>
</dbReference>
<dbReference type="RefSeq" id="WP_210681631.1">
    <property type="nucleotide sequence ID" value="NZ_JAGMWN010000003.1"/>
</dbReference>
<dbReference type="PIRSF" id="PIRSF009120">
    <property type="entry name" value="UCP009120_prtse"/>
    <property type="match status" value="1"/>
</dbReference>
<dbReference type="Gene3D" id="3.60.20.10">
    <property type="entry name" value="Glutamine Phosphoribosylpyrophosphate, subunit 1, domain 1"/>
    <property type="match status" value="1"/>
</dbReference>
<dbReference type="EMBL" id="JAGMWN010000003">
    <property type="protein sequence ID" value="MBP5857067.1"/>
    <property type="molecule type" value="Genomic_DNA"/>
</dbReference>
<protein>
    <submittedName>
        <fullName evidence="1">Peptidase</fullName>
    </submittedName>
</protein>
<reference evidence="1" key="1">
    <citation type="submission" date="2021-04" db="EMBL/GenBank/DDBJ databases">
        <authorList>
            <person name="Zhang D.-C."/>
        </authorList>
    </citation>
    <scope>NUCLEOTIDE SEQUENCE</scope>
    <source>
        <strain evidence="1">CGMCC 1.15697</strain>
    </source>
</reference>
<keyword evidence="2" id="KW-1185">Reference proteome</keyword>
<accession>A0A8J7V2M3</accession>
<dbReference type="SUPFAM" id="SSF56235">
    <property type="entry name" value="N-terminal nucleophile aminohydrolases (Ntn hydrolases)"/>
    <property type="match status" value="1"/>
</dbReference>
<sequence length="261" mass="29078">MTYCLAIKVREGIVCLADGRITAGTQVTAARKVERLGIPASGPAGEMVVMTSGLRSVRDKTMAFFRRDLQRKGAKPFASMLDAVDAYCGKLREVRDQDEDDLKQSNLKFNIHTILCGKMAEDREPSCFLVYPEGNWIEIGSRTPYLSIGETSYGKPILDRTLTRDTDLATALKLAYLSFDSTRISAADVGFPIDMLTYSTGDGLWREAHYDYDDVLQQRQWWNKHITELAMRMPKGPWADTLVPGGKTAGRLHVVSSDEDG</sequence>
<dbReference type="InterPro" id="IPR016545">
    <property type="entry name" value="UCP009120_prtse"/>
</dbReference>
<comment type="caution">
    <text evidence="1">The sequence shown here is derived from an EMBL/GenBank/DDBJ whole genome shotgun (WGS) entry which is preliminary data.</text>
</comment>
<dbReference type="AlphaFoldDB" id="A0A8J7V2M3"/>
<proteinExistence type="predicted"/>
<gene>
    <name evidence="1" type="ORF">KAJ83_08605</name>
</gene>
<name>A0A8J7V2M3_9PROT</name>
<evidence type="ECO:0000313" key="2">
    <source>
        <dbReference type="Proteomes" id="UP000672602"/>
    </source>
</evidence>
<dbReference type="Proteomes" id="UP000672602">
    <property type="component" value="Unassembled WGS sequence"/>
</dbReference>
<evidence type="ECO:0000313" key="1">
    <source>
        <dbReference type="EMBL" id="MBP5857067.1"/>
    </source>
</evidence>
<organism evidence="1 2">
    <name type="scientific">Marivibrio halodurans</name>
    <dbReference type="NCBI Taxonomy" id="2039722"/>
    <lineage>
        <taxon>Bacteria</taxon>
        <taxon>Pseudomonadati</taxon>
        <taxon>Pseudomonadota</taxon>
        <taxon>Alphaproteobacteria</taxon>
        <taxon>Rhodospirillales</taxon>
        <taxon>Rhodospirillaceae</taxon>
        <taxon>Marivibrio</taxon>
    </lineage>
</organism>